<keyword evidence="6" id="KW-1185">Reference proteome</keyword>
<name>A0ABR2L621_9EUKA</name>
<feature type="compositionally biased region" description="Low complexity" evidence="3">
    <location>
        <begin position="379"/>
        <end position="402"/>
    </location>
</feature>
<feature type="region of interest" description="Disordered" evidence="3">
    <location>
        <begin position="56"/>
        <end position="120"/>
    </location>
</feature>
<evidence type="ECO:0000259" key="4">
    <source>
        <dbReference type="PROSITE" id="PS50102"/>
    </source>
</evidence>
<feature type="domain" description="RRM" evidence="4">
    <location>
        <begin position="127"/>
        <end position="198"/>
    </location>
</feature>
<feature type="region of interest" description="Disordered" evidence="3">
    <location>
        <begin position="351"/>
        <end position="402"/>
    </location>
</feature>
<sequence>MCAAPSNFNSNLSMIQPNVPPQQAQALQQFGSYPVPYPLYPGLPYPSIPPGYPAIPIPIPLQQFPQNNNSKNSNDNDSDDRRNSGKRSHDSKSKHGSHRRSRDDYRDRKRGRDRDRHQESINKSPIHTVFFCNIPFEVNYNEFRDFATKFGEISNIYPIFDKGIAFVTYNDIRDAQKAVLSKDTYLLDRRVKSDFASKPPDHARKNPCDTCSTVLVKSLEDVSKIKAEDVIGKMREFGEIRDTSQDRPHSGEFIVKFYKLSDAKDCVAHNGLDLRHETLKIEYLPEEDAGEDPESTKGRRGDYKRRRETDYDNSSDDNDDSADENDTKKQQQLQQQQLIQMQMFQQMQQMQQMQQQLQQFQQLQGQYAPQPIPPPPPLQSTTTPSSTSTTQSSQSSSFPYGF</sequence>
<evidence type="ECO:0000256" key="2">
    <source>
        <dbReference type="PROSITE-ProRule" id="PRU00176"/>
    </source>
</evidence>
<dbReference type="Gene3D" id="3.30.70.330">
    <property type="match status" value="1"/>
</dbReference>
<evidence type="ECO:0000256" key="1">
    <source>
        <dbReference type="ARBA" id="ARBA00022884"/>
    </source>
</evidence>
<feature type="compositionally biased region" description="Basic and acidic residues" evidence="3">
    <location>
        <begin position="79"/>
        <end position="93"/>
    </location>
</feature>
<feature type="compositionally biased region" description="Basic and acidic residues" evidence="3">
    <location>
        <begin position="294"/>
        <end position="310"/>
    </location>
</feature>
<proteinExistence type="predicted"/>
<keyword evidence="1 2" id="KW-0694">RNA-binding</keyword>
<dbReference type="InterPro" id="IPR000504">
    <property type="entry name" value="RRM_dom"/>
</dbReference>
<reference evidence="5 6" key="1">
    <citation type="submission" date="2024-04" db="EMBL/GenBank/DDBJ databases">
        <title>Tritrichomonas musculus Genome.</title>
        <authorList>
            <person name="Alves-Ferreira E."/>
            <person name="Grigg M."/>
            <person name="Lorenzi H."/>
            <person name="Galac M."/>
        </authorList>
    </citation>
    <scope>NUCLEOTIDE SEQUENCE [LARGE SCALE GENOMIC DNA]</scope>
    <source>
        <strain evidence="5 6">EAF2021</strain>
    </source>
</reference>
<dbReference type="SMART" id="SM00360">
    <property type="entry name" value="RRM"/>
    <property type="match status" value="2"/>
</dbReference>
<feature type="compositionally biased region" description="Basic and acidic residues" evidence="3">
    <location>
        <begin position="101"/>
        <end position="120"/>
    </location>
</feature>
<evidence type="ECO:0000256" key="3">
    <source>
        <dbReference type="SAM" id="MobiDB-lite"/>
    </source>
</evidence>
<feature type="region of interest" description="Disordered" evidence="3">
    <location>
        <begin position="285"/>
        <end position="334"/>
    </location>
</feature>
<dbReference type="InterPro" id="IPR012677">
    <property type="entry name" value="Nucleotide-bd_a/b_plait_sf"/>
</dbReference>
<organism evidence="5 6">
    <name type="scientific">Tritrichomonas musculus</name>
    <dbReference type="NCBI Taxonomy" id="1915356"/>
    <lineage>
        <taxon>Eukaryota</taxon>
        <taxon>Metamonada</taxon>
        <taxon>Parabasalia</taxon>
        <taxon>Tritrichomonadida</taxon>
        <taxon>Tritrichomonadidae</taxon>
        <taxon>Tritrichomonas</taxon>
    </lineage>
</organism>
<dbReference type="PROSITE" id="PS50102">
    <property type="entry name" value="RRM"/>
    <property type="match status" value="1"/>
</dbReference>
<comment type="caution">
    <text evidence="5">The sequence shown here is derived from an EMBL/GenBank/DDBJ whole genome shotgun (WGS) entry which is preliminary data.</text>
</comment>
<evidence type="ECO:0000313" key="6">
    <source>
        <dbReference type="Proteomes" id="UP001470230"/>
    </source>
</evidence>
<dbReference type="SUPFAM" id="SSF54928">
    <property type="entry name" value="RNA-binding domain, RBD"/>
    <property type="match status" value="1"/>
</dbReference>
<accession>A0ABR2L621</accession>
<feature type="compositionally biased region" description="Low complexity" evidence="3">
    <location>
        <begin position="351"/>
        <end position="364"/>
    </location>
</feature>
<feature type="compositionally biased region" description="Acidic residues" evidence="3">
    <location>
        <begin position="311"/>
        <end position="324"/>
    </location>
</feature>
<gene>
    <name evidence="5" type="ORF">M9Y10_001066</name>
</gene>
<protein>
    <recommendedName>
        <fullName evidence="4">RRM domain-containing protein</fullName>
    </recommendedName>
</protein>
<dbReference type="Proteomes" id="UP001470230">
    <property type="component" value="Unassembled WGS sequence"/>
</dbReference>
<dbReference type="Pfam" id="PF00076">
    <property type="entry name" value="RRM_1"/>
    <property type="match status" value="1"/>
</dbReference>
<dbReference type="CDD" id="cd00590">
    <property type="entry name" value="RRM_SF"/>
    <property type="match status" value="1"/>
</dbReference>
<dbReference type="EMBL" id="JAPFFF010000001">
    <property type="protein sequence ID" value="KAK8898774.1"/>
    <property type="molecule type" value="Genomic_DNA"/>
</dbReference>
<evidence type="ECO:0000313" key="5">
    <source>
        <dbReference type="EMBL" id="KAK8898774.1"/>
    </source>
</evidence>
<feature type="compositionally biased region" description="Low complexity" evidence="3">
    <location>
        <begin position="60"/>
        <end position="75"/>
    </location>
</feature>
<dbReference type="InterPro" id="IPR035979">
    <property type="entry name" value="RBD_domain_sf"/>
</dbReference>
<dbReference type="PANTHER" id="PTHR10352">
    <property type="entry name" value="EUKARYOTIC TRANSLATION INITIATION FACTOR 3 SUBUNIT G"/>
    <property type="match status" value="1"/>
</dbReference>